<dbReference type="OrthoDB" id="7862954at2"/>
<accession>A0A4V2JEF5</accession>
<evidence type="ECO:0000313" key="2">
    <source>
        <dbReference type="EMBL" id="TBN55076.1"/>
    </source>
</evidence>
<reference evidence="2 3" key="1">
    <citation type="submission" date="2019-02" db="EMBL/GenBank/DDBJ databases">
        <title>Hansschlegelia quercus sp. nov., a novel methylotrophic bacterium from buds of oak (Quercus robur L.).</title>
        <authorList>
            <person name="Agafonova N.V."/>
            <person name="Kaparullina E.N."/>
            <person name="Grouzdev D.S."/>
            <person name="Doronina N.V."/>
        </authorList>
    </citation>
    <scope>NUCLEOTIDE SEQUENCE [LARGE SCALE GENOMIC DNA]</scope>
    <source>
        <strain evidence="2 3">Dub</strain>
    </source>
</reference>
<dbReference type="Proteomes" id="UP000291613">
    <property type="component" value="Unassembled WGS sequence"/>
</dbReference>
<proteinExistence type="predicted"/>
<sequence>MATIAAAVSNTAKTYGVSPAVAAKVDAAAQDFEAVFVTQMIQHMFTGMGEDGPLGDGEAGSAYRSMLTDEYGKTIAAAGGIGVADQVRRELIALQQGH</sequence>
<comment type="caution">
    <text evidence="2">The sequence shown here is derived from an EMBL/GenBank/DDBJ whole genome shotgun (WGS) entry which is preliminary data.</text>
</comment>
<organism evidence="2 3">
    <name type="scientific">Hansschlegelia quercus</name>
    <dbReference type="NCBI Taxonomy" id="2528245"/>
    <lineage>
        <taxon>Bacteria</taxon>
        <taxon>Pseudomonadati</taxon>
        <taxon>Pseudomonadota</taxon>
        <taxon>Alphaproteobacteria</taxon>
        <taxon>Hyphomicrobiales</taxon>
        <taxon>Methylopilaceae</taxon>
        <taxon>Hansschlegelia</taxon>
    </lineage>
</organism>
<dbReference type="EMBL" id="SIUB01000001">
    <property type="protein sequence ID" value="TBN55076.1"/>
    <property type="molecule type" value="Genomic_DNA"/>
</dbReference>
<protein>
    <recommendedName>
        <fullName evidence="1">Flagellar protein FlgJ N-terminal domain-containing protein</fullName>
    </recommendedName>
</protein>
<name>A0A4V2JEF5_9HYPH</name>
<dbReference type="Pfam" id="PF10135">
    <property type="entry name" value="Rod-binding"/>
    <property type="match status" value="1"/>
</dbReference>
<dbReference type="InterPro" id="IPR019301">
    <property type="entry name" value="Flagellar_prot_FlgJ_N"/>
</dbReference>
<evidence type="ECO:0000313" key="3">
    <source>
        <dbReference type="Proteomes" id="UP000291613"/>
    </source>
</evidence>
<keyword evidence="3" id="KW-1185">Reference proteome</keyword>
<dbReference type="RefSeq" id="WP_131001327.1">
    <property type="nucleotide sequence ID" value="NZ_JBHSZR010000002.1"/>
</dbReference>
<dbReference type="AlphaFoldDB" id="A0A4V2JEF5"/>
<evidence type="ECO:0000259" key="1">
    <source>
        <dbReference type="Pfam" id="PF10135"/>
    </source>
</evidence>
<gene>
    <name evidence="2" type="ORF">EYR15_02740</name>
</gene>
<feature type="domain" description="Flagellar protein FlgJ N-terminal" evidence="1">
    <location>
        <begin position="44"/>
        <end position="89"/>
    </location>
</feature>